<evidence type="ECO:0000256" key="1">
    <source>
        <dbReference type="SAM" id="SignalP"/>
    </source>
</evidence>
<organism evidence="3 4">
    <name type="scientific">Aliivibrio finisterrensis</name>
    <dbReference type="NCBI Taxonomy" id="511998"/>
    <lineage>
        <taxon>Bacteria</taxon>
        <taxon>Pseudomonadati</taxon>
        <taxon>Pseudomonadota</taxon>
        <taxon>Gammaproteobacteria</taxon>
        <taxon>Vibrionales</taxon>
        <taxon>Vibrionaceae</taxon>
        <taxon>Aliivibrio</taxon>
    </lineage>
</organism>
<feature type="signal peptide" evidence="1">
    <location>
        <begin position="1"/>
        <end position="23"/>
    </location>
</feature>
<dbReference type="RefSeq" id="WP_130087366.1">
    <property type="nucleotide sequence ID" value="NZ_SEZJ01000008.1"/>
</dbReference>
<dbReference type="Gene3D" id="2.60.40.3880">
    <property type="match status" value="2"/>
</dbReference>
<dbReference type="InterPro" id="IPR054171">
    <property type="entry name" value="RbmA-like_FnIII"/>
</dbReference>
<sequence length="265" mass="28911">MNSMYKSFFVGGLLSLSSLSVSAAEPATFALDASILLSNEALDAEGGYLSASVNMKNVGDVDANIKYWISVKGPQGLSFPAKAVVNTNSSTFEVDEVEEGSSLAFNRGIWVYDYMNNGIYTVSLEGVNVDTGDTFQYTAEFTKGVDFDGTKTVGDIKVNADLISSNNFPSEGGYATVSFEVDNVGQGPVDVEFWVTAKAPNGFDIPVYSRVSRVIQPEESEFVVRGFWLESIYPDGKYIVKPQLYNKQSGERIGYELEIYKGEPQ</sequence>
<feature type="domain" description="RbmA-like FnIII" evidence="2">
    <location>
        <begin position="162"/>
        <end position="262"/>
    </location>
</feature>
<dbReference type="AlphaFoldDB" id="A0A4Q5KIT4"/>
<evidence type="ECO:0000259" key="2">
    <source>
        <dbReference type="Pfam" id="PF22021"/>
    </source>
</evidence>
<dbReference type="EMBL" id="SEZJ01000008">
    <property type="protein sequence ID" value="RYU46098.1"/>
    <property type="molecule type" value="Genomic_DNA"/>
</dbReference>
<dbReference type="Pfam" id="PF22021">
    <property type="entry name" value="RbmA-like_FnIII"/>
    <property type="match status" value="2"/>
</dbReference>
<protein>
    <submittedName>
        <fullName evidence="3">RbmA protein</fullName>
    </submittedName>
</protein>
<keyword evidence="1" id="KW-0732">Signal</keyword>
<dbReference type="OrthoDB" id="5877665at2"/>
<accession>A0A4Q5KIT4</accession>
<evidence type="ECO:0000313" key="3">
    <source>
        <dbReference type="EMBL" id="RYU46098.1"/>
    </source>
</evidence>
<feature type="domain" description="RbmA-like FnIII" evidence="2">
    <location>
        <begin position="34"/>
        <end position="144"/>
    </location>
</feature>
<dbReference type="Proteomes" id="UP000293465">
    <property type="component" value="Unassembled WGS sequence"/>
</dbReference>
<comment type="caution">
    <text evidence="3">The sequence shown here is derived from an EMBL/GenBank/DDBJ whole genome shotgun (WGS) entry which is preliminary data.</text>
</comment>
<evidence type="ECO:0000313" key="4">
    <source>
        <dbReference type="Proteomes" id="UP000293465"/>
    </source>
</evidence>
<dbReference type="GeneID" id="56275490"/>
<proteinExistence type="predicted"/>
<gene>
    <name evidence="3" type="ORF">ERW49_10540</name>
</gene>
<reference evidence="3 4" key="1">
    <citation type="submission" date="2019-02" db="EMBL/GenBank/DDBJ databases">
        <title>Genome sequences of Aliivibrio finisterrensis strains from farmed Atlantic salmon.</title>
        <authorList>
            <person name="Bowman J.P."/>
        </authorList>
    </citation>
    <scope>NUCLEOTIDE SEQUENCE [LARGE SCALE GENOMIC DNA]</scope>
    <source>
        <strain evidence="3 4">A32</strain>
    </source>
</reference>
<name>A0A4Q5KIT4_9GAMM</name>
<feature type="chain" id="PRO_5020246253" evidence="1">
    <location>
        <begin position="24"/>
        <end position="265"/>
    </location>
</feature>